<sequence length="486" mass="54943">MPVFSLVSPQAMGGIHGGDGYSYQDRYIVCNIPKWISDPTFVRLMPEGTGDVDVVFIQNRKHFYDHIQVKNHLVTNSEFADVIKTFLQIHSGTKKVYRTFYLACPQVSADISTFYNKLTRYRDAQKLYTGSDKKALKTTEAALRASLAKLKLQKYYSFIVNHFELEIGKYDFGDTIICKRQFVSYLNEHPKYKEKVFELLSPAYPHLIEQIVSNRGKVFTGQLLHKLIDEAIAGKKAGFKTNVIHIHNWEKGIFEPKANITIDWTKYFDRSIKKVPDSTLWDDVLVPEIVAAKNKLANKTSVRHITFRGKCALSTGISLGMIFPEIGNWTFELMQPPLIDPWRSDAEKKLKYKPIYSEISPSTLGIKSKGDELAIVFNITGKALSDVAGFFKSSAMPLKKIITIQPEAIPGTLSIKNDSEAVALASASKDIIKRMITKYNSKKIHLFYFGPYGLAVFLGQKLTSVGSIQLYEFQDPGYKPSCLLKS</sequence>
<name>A0A562SYW4_9BACT</name>
<keyword evidence="3" id="KW-1185">Reference proteome</keyword>
<dbReference type="AlphaFoldDB" id="A0A562SYW4"/>
<evidence type="ECO:0000313" key="2">
    <source>
        <dbReference type="EMBL" id="TWI85886.1"/>
    </source>
</evidence>
<dbReference type="InterPro" id="IPR040836">
    <property type="entry name" value="SAVED"/>
</dbReference>
<proteinExistence type="predicted"/>
<organism evidence="2 3">
    <name type="scientific">Lacibacter cauensis</name>
    <dbReference type="NCBI Taxonomy" id="510947"/>
    <lineage>
        <taxon>Bacteria</taxon>
        <taxon>Pseudomonadati</taxon>
        <taxon>Bacteroidota</taxon>
        <taxon>Chitinophagia</taxon>
        <taxon>Chitinophagales</taxon>
        <taxon>Chitinophagaceae</taxon>
        <taxon>Lacibacter</taxon>
    </lineage>
</organism>
<dbReference type="Pfam" id="PF18145">
    <property type="entry name" value="SAVED"/>
    <property type="match status" value="1"/>
</dbReference>
<gene>
    <name evidence="2" type="ORF">IQ13_1055</name>
</gene>
<dbReference type="Proteomes" id="UP000316167">
    <property type="component" value="Unassembled WGS sequence"/>
</dbReference>
<dbReference type="EMBL" id="VLLE01000002">
    <property type="protein sequence ID" value="TWI85886.1"/>
    <property type="molecule type" value="Genomic_DNA"/>
</dbReference>
<evidence type="ECO:0000259" key="1">
    <source>
        <dbReference type="Pfam" id="PF18145"/>
    </source>
</evidence>
<comment type="caution">
    <text evidence="2">The sequence shown here is derived from an EMBL/GenBank/DDBJ whole genome shotgun (WGS) entry which is preliminary data.</text>
</comment>
<feature type="domain" description="SMODS-associated and fused to various effectors" evidence="1">
    <location>
        <begin position="295"/>
        <end position="482"/>
    </location>
</feature>
<dbReference type="NCBIfam" id="NF033611">
    <property type="entry name" value="SAVED"/>
    <property type="match status" value="1"/>
</dbReference>
<protein>
    <recommendedName>
        <fullName evidence="1">SMODS-associated and fused to various effectors domain-containing protein</fullName>
    </recommendedName>
</protein>
<evidence type="ECO:0000313" key="3">
    <source>
        <dbReference type="Proteomes" id="UP000316167"/>
    </source>
</evidence>
<accession>A0A562SYW4</accession>
<reference evidence="2 3" key="1">
    <citation type="journal article" date="2015" name="Stand. Genomic Sci.">
        <title>Genomic Encyclopedia of Bacterial and Archaeal Type Strains, Phase III: the genomes of soil and plant-associated and newly described type strains.</title>
        <authorList>
            <person name="Whitman W.B."/>
            <person name="Woyke T."/>
            <person name="Klenk H.P."/>
            <person name="Zhou Y."/>
            <person name="Lilburn T.G."/>
            <person name="Beck B.J."/>
            <person name="De Vos P."/>
            <person name="Vandamme P."/>
            <person name="Eisen J.A."/>
            <person name="Garrity G."/>
            <person name="Hugenholtz P."/>
            <person name="Kyrpides N.C."/>
        </authorList>
    </citation>
    <scope>NUCLEOTIDE SEQUENCE [LARGE SCALE GENOMIC DNA]</scope>
    <source>
        <strain evidence="2 3">CGMCC 1.7271</strain>
    </source>
</reference>